<protein>
    <submittedName>
        <fullName evidence="1">Uncharacterized protein</fullName>
    </submittedName>
</protein>
<dbReference type="EMBL" id="KZ824301">
    <property type="protein sequence ID" value="RAL09735.1"/>
    <property type="molecule type" value="Genomic_DNA"/>
</dbReference>
<evidence type="ECO:0000313" key="2">
    <source>
        <dbReference type="Proteomes" id="UP000248961"/>
    </source>
</evidence>
<accession>A0A395HR13</accession>
<dbReference type="RefSeq" id="XP_025548889.1">
    <property type="nucleotide sequence ID" value="XM_025695652.1"/>
</dbReference>
<name>A0A395HR13_ASPHC</name>
<dbReference type="Proteomes" id="UP000248961">
    <property type="component" value="Unassembled WGS sequence"/>
</dbReference>
<gene>
    <name evidence="1" type="ORF">BO97DRAFT_407494</name>
</gene>
<dbReference type="VEuPathDB" id="FungiDB:BO97DRAFT_407494"/>
<dbReference type="GeneID" id="37199941"/>
<sequence>MLPPCDPAILESNPQFKHLYEQLTKKFLNPDGSTRANDAQPARKALLEEMKYCRTRDAKNKIKKQTLRRLAFDPDSGLPDDVRERV</sequence>
<dbReference type="STRING" id="1450537.A0A395HR13"/>
<dbReference type="AlphaFoldDB" id="A0A395HR13"/>
<organism evidence="1 2">
    <name type="scientific">Aspergillus homomorphus (strain CBS 101889)</name>
    <dbReference type="NCBI Taxonomy" id="1450537"/>
    <lineage>
        <taxon>Eukaryota</taxon>
        <taxon>Fungi</taxon>
        <taxon>Dikarya</taxon>
        <taxon>Ascomycota</taxon>
        <taxon>Pezizomycotina</taxon>
        <taxon>Eurotiomycetes</taxon>
        <taxon>Eurotiomycetidae</taxon>
        <taxon>Eurotiales</taxon>
        <taxon>Aspergillaceae</taxon>
        <taxon>Aspergillus</taxon>
        <taxon>Aspergillus subgen. Circumdati</taxon>
    </lineage>
</organism>
<evidence type="ECO:0000313" key="1">
    <source>
        <dbReference type="EMBL" id="RAL09735.1"/>
    </source>
</evidence>
<dbReference type="OrthoDB" id="66964at2759"/>
<reference evidence="1 2" key="1">
    <citation type="submission" date="2018-02" db="EMBL/GenBank/DDBJ databases">
        <title>The genomes of Aspergillus section Nigri reveals drivers in fungal speciation.</title>
        <authorList>
            <consortium name="DOE Joint Genome Institute"/>
            <person name="Vesth T.C."/>
            <person name="Nybo J."/>
            <person name="Theobald S."/>
            <person name="Brandl J."/>
            <person name="Frisvad J.C."/>
            <person name="Nielsen K.F."/>
            <person name="Lyhne E.K."/>
            <person name="Kogle M.E."/>
            <person name="Kuo A."/>
            <person name="Riley R."/>
            <person name="Clum A."/>
            <person name="Nolan M."/>
            <person name="Lipzen A."/>
            <person name="Salamov A."/>
            <person name="Henrissat B."/>
            <person name="Wiebenga A."/>
            <person name="De vries R.P."/>
            <person name="Grigoriev I.V."/>
            <person name="Mortensen U.H."/>
            <person name="Andersen M.R."/>
            <person name="Baker S.E."/>
        </authorList>
    </citation>
    <scope>NUCLEOTIDE SEQUENCE [LARGE SCALE GENOMIC DNA]</scope>
    <source>
        <strain evidence="1 2">CBS 101889</strain>
    </source>
</reference>
<proteinExistence type="predicted"/>
<keyword evidence="2" id="KW-1185">Reference proteome</keyword>